<evidence type="ECO:0000313" key="3">
    <source>
        <dbReference type="WBParaSite" id="ALUE_0000273601-mRNA-1"/>
    </source>
</evidence>
<accession>A0A0M3HMI6</accession>
<keyword evidence="2" id="KW-1185">Reference proteome</keyword>
<proteinExistence type="predicted"/>
<organism evidence="2 3">
    <name type="scientific">Ascaris lumbricoides</name>
    <name type="common">Giant roundworm</name>
    <dbReference type="NCBI Taxonomy" id="6252"/>
    <lineage>
        <taxon>Eukaryota</taxon>
        <taxon>Metazoa</taxon>
        <taxon>Ecdysozoa</taxon>
        <taxon>Nematoda</taxon>
        <taxon>Chromadorea</taxon>
        <taxon>Rhabditida</taxon>
        <taxon>Spirurina</taxon>
        <taxon>Ascaridomorpha</taxon>
        <taxon>Ascaridoidea</taxon>
        <taxon>Ascarididae</taxon>
        <taxon>Ascaris</taxon>
    </lineage>
</organism>
<sequence length="84" mass="9568">MRVKRKRRNLRKKQQSTESCNTQSFALRIGWHRRIKEGVGGKGMPSMDRASTRRASIAAAIPRRACFVFQSTDAASLHSYTDSR</sequence>
<evidence type="ECO:0000256" key="1">
    <source>
        <dbReference type="SAM" id="MobiDB-lite"/>
    </source>
</evidence>
<evidence type="ECO:0000313" key="2">
    <source>
        <dbReference type="Proteomes" id="UP000036681"/>
    </source>
</evidence>
<dbReference type="Proteomes" id="UP000036681">
    <property type="component" value="Unplaced"/>
</dbReference>
<protein>
    <submittedName>
        <fullName evidence="3">Uncharacterized protein</fullName>
    </submittedName>
</protein>
<name>A0A0M3HMI6_ASCLU</name>
<feature type="region of interest" description="Disordered" evidence="1">
    <location>
        <begin position="1"/>
        <end position="21"/>
    </location>
</feature>
<dbReference type="WBParaSite" id="ALUE_0000273601-mRNA-1">
    <property type="protein sequence ID" value="ALUE_0000273601-mRNA-1"/>
    <property type="gene ID" value="ALUE_0000273601"/>
</dbReference>
<feature type="compositionally biased region" description="Basic residues" evidence="1">
    <location>
        <begin position="1"/>
        <end position="14"/>
    </location>
</feature>
<reference evidence="3" key="1">
    <citation type="submission" date="2017-02" db="UniProtKB">
        <authorList>
            <consortium name="WormBaseParasite"/>
        </authorList>
    </citation>
    <scope>IDENTIFICATION</scope>
</reference>
<dbReference type="AlphaFoldDB" id="A0A0M3HMI6"/>